<name>A0ABV0IHW1_9MICC</name>
<comment type="caution">
    <text evidence="1">The sequence shown here is derived from an EMBL/GenBank/DDBJ whole genome shotgun (WGS) entry which is preliminary data.</text>
</comment>
<evidence type="ECO:0000313" key="2">
    <source>
        <dbReference type="Proteomes" id="UP001484097"/>
    </source>
</evidence>
<keyword evidence="2" id="KW-1185">Reference proteome</keyword>
<accession>A0ABV0IHW1</accession>
<evidence type="ECO:0000313" key="1">
    <source>
        <dbReference type="EMBL" id="MEO9247747.1"/>
    </source>
</evidence>
<sequence length="165" mass="17747">MRTLAMDLPTDWVRYPVDGFHLVAAAPVTEAAERMFTDGLEPGGALPEPELAANIVATTYAGEPVGLCGLDRLYVVEDVTCTVGGLPARRMDLTRWTGRNNVFTRRWLVQEALAAGRATLEISASCLISDYQQLTAVFDDAIASARFTAAPEHPAAEPAMLRAVA</sequence>
<reference evidence="1 2" key="1">
    <citation type="submission" date="2024-05" db="EMBL/GenBank/DDBJ databases">
        <authorList>
            <person name="Yi C."/>
        </authorList>
    </citation>
    <scope>NUCLEOTIDE SEQUENCE [LARGE SCALE GENOMIC DNA]</scope>
    <source>
        <strain evidence="1 2">XS13</strain>
    </source>
</reference>
<dbReference type="RefSeq" id="WP_347920405.1">
    <property type="nucleotide sequence ID" value="NZ_JBDXMX010000003.1"/>
</dbReference>
<gene>
    <name evidence="1" type="ORF">ABDK96_08655</name>
</gene>
<dbReference type="Proteomes" id="UP001484097">
    <property type="component" value="Unassembled WGS sequence"/>
</dbReference>
<dbReference type="EMBL" id="JBDXMX010000003">
    <property type="protein sequence ID" value="MEO9247747.1"/>
    <property type="molecule type" value="Genomic_DNA"/>
</dbReference>
<organism evidence="1 2">
    <name type="scientific">Citricoccus nitrophenolicus</name>
    <dbReference type="NCBI Taxonomy" id="863575"/>
    <lineage>
        <taxon>Bacteria</taxon>
        <taxon>Bacillati</taxon>
        <taxon>Actinomycetota</taxon>
        <taxon>Actinomycetes</taxon>
        <taxon>Micrococcales</taxon>
        <taxon>Micrococcaceae</taxon>
        <taxon>Citricoccus</taxon>
    </lineage>
</organism>
<protein>
    <submittedName>
        <fullName evidence="1">Uncharacterized protein</fullName>
    </submittedName>
</protein>
<proteinExistence type="predicted"/>